<comment type="subunit">
    <text evidence="13">Monomer.</text>
</comment>
<comment type="similarity">
    <text evidence="13">Belongs to the methylthiotransferase family. MiaB subfamily.</text>
</comment>
<dbReference type="Pfam" id="PF04055">
    <property type="entry name" value="Radical_SAM"/>
    <property type="match status" value="1"/>
</dbReference>
<dbReference type="FunFam" id="3.80.30.20:FF:000001">
    <property type="entry name" value="tRNA-2-methylthio-N(6)-dimethylallyladenosine synthase 2"/>
    <property type="match status" value="1"/>
</dbReference>
<dbReference type="SFLD" id="SFLDG01061">
    <property type="entry name" value="methylthiotransferase"/>
    <property type="match status" value="1"/>
</dbReference>
<evidence type="ECO:0000256" key="3">
    <source>
        <dbReference type="ARBA" id="ARBA00022490"/>
    </source>
</evidence>
<dbReference type="OrthoDB" id="9805215at2"/>
<feature type="domain" description="Radical SAM core" evidence="16">
    <location>
        <begin position="155"/>
        <end position="388"/>
    </location>
</feature>
<accession>A0A5C6EJX3</accession>
<dbReference type="InterPro" id="IPR002792">
    <property type="entry name" value="TRAM_dom"/>
</dbReference>
<dbReference type="InterPro" id="IPR007197">
    <property type="entry name" value="rSAM"/>
</dbReference>
<dbReference type="GO" id="GO:0005829">
    <property type="term" value="C:cytosol"/>
    <property type="evidence" value="ECO:0007669"/>
    <property type="project" value="TreeGrafter"/>
</dbReference>
<feature type="binding site" evidence="13">
    <location>
        <position position="82"/>
    </location>
    <ligand>
        <name>[4Fe-4S] cluster</name>
        <dbReference type="ChEBI" id="CHEBI:49883"/>
        <label>1</label>
    </ligand>
</feature>
<dbReference type="SFLD" id="SFLDF00273">
    <property type="entry name" value="(dimethylallyl)adenosine_tRNA"/>
    <property type="match status" value="1"/>
</dbReference>
<keyword evidence="8 13" id="KW-0411">Iron-sulfur</keyword>
<dbReference type="Proteomes" id="UP000317977">
    <property type="component" value="Unassembled WGS sequence"/>
</dbReference>
<dbReference type="PROSITE" id="PS51449">
    <property type="entry name" value="MTTASE_N"/>
    <property type="match status" value="1"/>
</dbReference>
<keyword evidence="2 13" id="KW-0004">4Fe-4S</keyword>
<reference evidence="17 18" key="1">
    <citation type="submission" date="2019-02" db="EMBL/GenBank/DDBJ databases">
        <title>Deep-cultivation of Planctomycetes and their phenomic and genomic characterization uncovers novel biology.</title>
        <authorList>
            <person name="Wiegand S."/>
            <person name="Jogler M."/>
            <person name="Boedeker C."/>
            <person name="Pinto D."/>
            <person name="Vollmers J."/>
            <person name="Rivas-Marin E."/>
            <person name="Kohn T."/>
            <person name="Peeters S.H."/>
            <person name="Heuer A."/>
            <person name="Rast P."/>
            <person name="Oberbeckmann S."/>
            <person name="Bunk B."/>
            <person name="Jeske O."/>
            <person name="Meyerdierks A."/>
            <person name="Storesund J.E."/>
            <person name="Kallscheuer N."/>
            <person name="Luecker S."/>
            <person name="Lage O.M."/>
            <person name="Pohl T."/>
            <person name="Merkel B.J."/>
            <person name="Hornburger P."/>
            <person name="Mueller R.-W."/>
            <person name="Bruemmer F."/>
            <person name="Labrenz M."/>
            <person name="Spormann A.M."/>
            <person name="Op Den Camp H."/>
            <person name="Overmann J."/>
            <person name="Amann R."/>
            <person name="Jetten M.S.M."/>
            <person name="Mascher T."/>
            <person name="Medema M.H."/>
            <person name="Devos D.P."/>
            <person name="Kaster A.-K."/>
            <person name="Ovreas L."/>
            <person name="Rohde M."/>
            <person name="Galperin M.Y."/>
            <person name="Jogler C."/>
        </authorList>
    </citation>
    <scope>NUCLEOTIDE SEQUENCE [LARGE SCALE GENOMIC DNA]</scope>
    <source>
        <strain evidence="17 18">Poly59</strain>
    </source>
</reference>
<dbReference type="PROSITE" id="PS51918">
    <property type="entry name" value="RADICAL_SAM"/>
    <property type="match status" value="1"/>
</dbReference>
<dbReference type="GO" id="GO:0046872">
    <property type="term" value="F:metal ion binding"/>
    <property type="evidence" value="ECO:0007669"/>
    <property type="project" value="UniProtKB-KW"/>
</dbReference>
<keyword evidence="4 13" id="KW-0808">Transferase</keyword>
<dbReference type="InterPro" id="IPR013848">
    <property type="entry name" value="Methylthiotransferase_N"/>
</dbReference>
<gene>
    <name evidence="13 17" type="primary">miaB</name>
    <name evidence="17" type="ORF">Poly59_37320</name>
</gene>
<evidence type="ECO:0000256" key="2">
    <source>
        <dbReference type="ARBA" id="ARBA00022485"/>
    </source>
</evidence>
<evidence type="ECO:0000256" key="8">
    <source>
        <dbReference type="ARBA" id="ARBA00023014"/>
    </source>
</evidence>
<dbReference type="EMBL" id="SJPX01000004">
    <property type="protein sequence ID" value="TWU49118.1"/>
    <property type="molecule type" value="Genomic_DNA"/>
</dbReference>
<keyword evidence="7 13" id="KW-0408">Iron</keyword>
<dbReference type="NCBIfam" id="TIGR01574">
    <property type="entry name" value="miaB-methiolase"/>
    <property type="match status" value="1"/>
</dbReference>
<evidence type="ECO:0000256" key="12">
    <source>
        <dbReference type="ARBA" id="ARBA00081141"/>
    </source>
</evidence>
<evidence type="ECO:0000256" key="1">
    <source>
        <dbReference type="ARBA" id="ARBA00003234"/>
    </source>
</evidence>
<evidence type="ECO:0000256" key="4">
    <source>
        <dbReference type="ARBA" id="ARBA00022679"/>
    </source>
</evidence>
<dbReference type="GO" id="GO:0051539">
    <property type="term" value="F:4 iron, 4 sulfur cluster binding"/>
    <property type="evidence" value="ECO:0007669"/>
    <property type="project" value="UniProtKB-UniRule"/>
</dbReference>
<evidence type="ECO:0000256" key="11">
    <source>
        <dbReference type="ARBA" id="ARBA00080698"/>
    </source>
</evidence>
<dbReference type="PROSITE" id="PS50926">
    <property type="entry name" value="TRAM"/>
    <property type="match status" value="1"/>
</dbReference>
<evidence type="ECO:0000256" key="6">
    <source>
        <dbReference type="ARBA" id="ARBA00022723"/>
    </source>
</evidence>
<evidence type="ECO:0000256" key="7">
    <source>
        <dbReference type="ARBA" id="ARBA00023004"/>
    </source>
</evidence>
<dbReference type="PANTHER" id="PTHR43020">
    <property type="entry name" value="CDK5 REGULATORY SUBUNIT-ASSOCIATED PROTEIN 1"/>
    <property type="match status" value="1"/>
</dbReference>
<dbReference type="InterPro" id="IPR006463">
    <property type="entry name" value="MiaB_methiolase"/>
</dbReference>
<name>A0A5C6EJX3_9BACT</name>
<dbReference type="Gene3D" id="3.80.30.20">
    <property type="entry name" value="tm_1862 like domain"/>
    <property type="match status" value="1"/>
</dbReference>
<dbReference type="NCBIfam" id="TIGR00089">
    <property type="entry name" value="MiaB/RimO family radical SAM methylthiotransferase"/>
    <property type="match status" value="1"/>
</dbReference>
<dbReference type="RefSeq" id="WP_146535431.1">
    <property type="nucleotide sequence ID" value="NZ_SJPX01000004.1"/>
</dbReference>
<dbReference type="Pfam" id="PF00919">
    <property type="entry name" value="UPF0004"/>
    <property type="match status" value="1"/>
</dbReference>
<evidence type="ECO:0000256" key="13">
    <source>
        <dbReference type="HAMAP-Rule" id="MF_01864"/>
    </source>
</evidence>
<dbReference type="PANTHER" id="PTHR43020:SF2">
    <property type="entry name" value="MITOCHONDRIAL TRNA METHYLTHIOTRANSFERASE CDK5RAP1"/>
    <property type="match status" value="1"/>
</dbReference>
<dbReference type="SFLD" id="SFLDS00029">
    <property type="entry name" value="Radical_SAM"/>
    <property type="match status" value="1"/>
</dbReference>
<feature type="binding site" evidence="13">
    <location>
        <position position="169"/>
    </location>
    <ligand>
        <name>[4Fe-4S] cluster</name>
        <dbReference type="ChEBI" id="CHEBI:49883"/>
        <label>2</label>
        <note>4Fe-4S-S-AdoMet</note>
    </ligand>
</feature>
<dbReference type="InterPro" id="IPR020612">
    <property type="entry name" value="Methylthiotransferase_CS"/>
</dbReference>
<dbReference type="CDD" id="cd01335">
    <property type="entry name" value="Radical_SAM"/>
    <property type="match status" value="1"/>
</dbReference>
<dbReference type="FunFam" id="3.40.50.12160:FF:000003">
    <property type="entry name" value="CDK5 regulatory subunit-associated protein 1"/>
    <property type="match status" value="1"/>
</dbReference>
<comment type="function">
    <text evidence="1 13">Catalyzes the methylthiolation of N6-(dimethylallyl)adenosine (i(6)A), leading to the formation of 2-methylthio-N6-(dimethylallyl)adenosine (ms(2)i(6)A) at position 37 in tRNAs that read codons beginning with uridine.</text>
</comment>
<comment type="subcellular location">
    <subcellularLocation>
        <location evidence="13">Cytoplasm</location>
    </subcellularLocation>
</comment>
<dbReference type="InterPro" id="IPR023404">
    <property type="entry name" value="rSAM_horseshoe"/>
</dbReference>
<feature type="binding site" evidence="13">
    <location>
        <position position="176"/>
    </location>
    <ligand>
        <name>[4Fe-4S] cluster</name>
        <dbReference type="ChEBI" id="CHEBI:49883"/>
        <label>2</label>
        <note>4Fe-4S-S-AdoMet</note>
    </ligand>
</feature>
<keyword evidence="3 13" id="KW-0963">Cytoplasm</keyword>
<keyword evidence="18" id="KW-1185">Reference proteome</keyword>
<evidence type="ECO:0000256" key="5">
    <source>
        <dbReference type="ARBA" id="ARBA00022691"/>
    </source>
</evidence>
<dbReference type="HAMAP" id="MF_01864">
    <property type="entry name" value="tRNA_metthiotr_MiaB"/>
    <property type="match status" value="1"/>
</dbReference>
<comment type="cofactor">
    <cofactor evidence="13">
        <name>[4Fe-4S] cluster</name>
        <dbReference type="ChEBI" id="CHEBI:49883"/>
    </cofactor>
    <text evidence="13">Binds 2 [4Fe-4S] clusters. One cluster is coordinated with 3 cysteines and an exchangeable S-adenosyl-L-methionine.</text>
</comment>
<dbReference type="AlphaFoldDB" id="A0A5C6EJX3"/>
<dbReference type="InterPro" id="IPR006638">
    <property type="entry name" value="Elp3/MiaA/NifB-like_rSAM"/>
</dbReference>
<evidence type="ECO:0000259" key="14">
    <source>
        <dbReference type="PROSITE" id="PS50926"/>
    </source>
</evidence>
<evidence type="ECO:0000313" key="18">
    <source>
        <dbReference type="Proteomes" id="UP000317977"/>
    </source>
</evidence>
<evidence type="ECO:0000313" key="17">
    <source>
        <dbReference type="EMBL" id="TWU49118.1"/>
    </source>
</evidence>
<dbReference type="Pfam" id="PF01938">
    <property type="entry name" value="TRAM"/>
    <property type="match status" value="1"/>
</dbReference>
<comment type="catalytic activity">
    <reaction evidence="13">
        <text>N(6)-dimethylallyladenosine(37) in tRNA + (sulfur carrier)-SH + AH2 + 2 S-adenosyl-L-methionine = 2-methylsulfanyl-N(6)-dimethylallyladenosine(37) in tRNA + (sulfur carrier)-H + 5'-deoxyadenosine + L-methionine + A + S-adenosyl-L-homocysteine + 2 H(+)</text>
        <dbReference type="Rhea" id="RHEA:37067"/>
        <dbReference type="Rhea" id="RHEA-COMP:10375"/>
        <dbReference type="Rhea" id="RHEA-COMP:10376"/>
        <dbReference type="Rhea" id="RHEA-COMP:14737"/>
        <dbReference type="Rhea" id="RHEA-COMP:14739"/>
        <dbReference type="ChEBI" id="CHEBI:13193"/>
        <dbReference type="ChEBI" id="CHEBI:15378"/>
        <dbReference type="ChEBI" id="CHEBI:17319"/>
        <dbReference type="ChEBI" id="CHEBI:17499"/>
        <dbReference type="ChEBI" id="CHEBI:29917"/>
        <dbReference type="ChEBI" id="CHEBI:57844"/>
        <dbReference type="ChEBI" id="CHEBI:57856"/>
        <dbReference type="ChEBI" id="CHEBI:59789"/>
        <dbReference type="ChEBI" id="CHEBI:64428"/>
        <dbReference type="ChEBI" id="CHEBI:74415"/>
        <dbReference type="ChEBI" id="CHEBI:74417"/>
        <dbReference type="EC" id="2.8.4.3"/>
    </reaction>
</comment>
<feature type="binding site" evidence="13">
    <location>
        <position position="48"/>
    </location>
    <ligand>
        <name>[4Fe-4S] cluster</name>
        <dbReference type="ChEBI" id="CHEBI:49883"/>
        <label>1</label>
    </ligand>
</feature>
<keyword evidence="5 13" id="KW-0949">S-adenosyl-L-methionine</keyword>
<feature type="domain" description="MTTase N-terminal" evidence="15">
    <location>
        <begin position="3"/>
        <end position="119"/>
    </location>
</feature>
<protein>
    <recommendedName>
        <fullName evidence="10 13">tRNA-2-methylthio-N(6)-dimethylallyladenosine synthase</fullName>
        <ecNumber evidence="9 13">2.8.4.3</ecNumber>
    </recommendedName>
    <alternativeName>
        <fullName evidence="12 13">(Dimethylallyl)adenosine tRNA methylthiotransferase MiaB</fullName>
    </alternativeName>
    <alternativeName>
        <fullName evidence="11 13">tRNA-i(6)A37 methylthiotransferase</fullName>
    </alternativeName>
</protein>
<dbReference type="InterPro" id="IPR058240">
    <property type="entry name" value="rSAM_sf"/>
</dbReference>
<evidence type="ECO:0000259" key="16">
    <source>
        <dbReference type="PROSITE" id="PS51918"/>
    </source>
</evidence>
<dbReference type="SFLD" id="SFLDG01082">
    <property type="entry name" value="B12-binding_domain_containing"/>
    <property type="match status" value="1"/>
</dbReference>
<evidence type="ECO:0000256" key="10">
    <source>
        <dbReference type="ARBA" id="ARBA00068570"/>
    </source>
</evidence>
<dbReference type="InterPro" id="IPR005839">
    <property type="entry name" value="Methylthiotransferase"/>
</dbReference>
<comment type="caution">
    <text evidence="17">The sequence shown here is derived from an EMBL/GenBank/DDBJ whole genome shotgun (WGS) entry which is preliminary data.</text>
</comment>
<proteinExistence type="inferred from homology"/>
<organism evidence="17 18">
    <name type="scientific">Rubripirellula reticaptiva</name>
    <dbReference type="NCBI Taxonomy" id="2528013"/>
    <lineage>
        <taxon>Bacteria</taxon>
        <taxon>Pseudomonadati</taxon>
        <taxon>Planctomycetota</taxon>
        <taxon>Planctomycetia</taxon>
        <taxon>Pirellulales</taxon>
        <taxon>Pirellulaceae</taxon>
        <taxon>Rubripirellula</taxon>
    </lineage>
</organism>
<keyword evidence="13" id="KW-0819">tRNA processing</keyword>
<evidence type="ECO:0000256" key="9">
    <source>
        <dbReference type="ARBA" id="ARBA00033765"/>
    </source>
</evidence>
<dbReference type="Gene3D" id="3.40.50.12160">
    <property type="entry name" value="Methylthiotransferase, N-terminal domain"/>
    <property type="match status" value="1"/>
</dbReference>
<dbReference type="GO" id="GO:0035597">
    <property type="term" value="F:tRNA-2-methylthio-N(6)-dimethylallyladenosine(37) synthase activity"/>
    <property type="evidence" value="ECO:0007669"/>
    <property type="project" value="UniProtKB-EC"/>
</dbReference>
<feature type="binding site" evidence="13">
    <location>
        <position position="173"/>
    </location>
    <ligand>
        <name>[4Fe-4S] cluster</name>
        <dbReference type="ChEBI" id="CHEBI:49883"/>
        <label>2</label>
        <note>4Fe-4S-S-AdoMet</note>
    </ligand>
</feature>
<feature type="binding site" evidence="13">
    <location>
        <position position="12"/>
    </location>
    <ligand>
        <name>[4Fe-4S] cluster</name>
        <dbReference type="ChEBI" id="CHEBI:49883"/>
        <label>1</label>
    </ligand>
</feature>
<keyword evidence="6 13" id="KW-0479">Metal-binding</keyword>
<dbReference type="InterPro" id="IPR038135">
    <property type="entry name" value="Methylthiotransferase_N_sf"/>
</dbReference>
<dbReference type="SUPFAM" id="SSF102114">
    <property type="entry name" value="Radical SAM enzymes"/>
    <property type="match status" value="1"/>
</dbReference>
<sequence length="472" mass="52968">MSNRVYIKTVGCQMNVLDSEMVIADLKRHGYTVVDSADQADCVLYNTCSIREQAEEKTYSALGIIRQEKEKDPSKVIGVMGCMAQKDQELVFKRAPYVDLVVGPGQLHTIPTLLDKVRGGEGRQMAVSLGRKSGSQLEIARSHETFDPLRDPTMRPTPFQAYLRIQIGCDKFCTYCVVPNTRGPEQGRAPEQIYAEAKILAEQGAKEITLLGQTVNSYRFKHEDGTVTDMASLLEQLHDIDGIQRIKFVTNYPKDMTERLLETIRDLPKVSPYLHVPAQSGSDEVLKRMKRGYTVADYMAMMERIERILPEAAISSDFIVGFCGETEEDFQKTVELVKRCRYKNSFIFQYSVRPGTKASERLEDDVPRVVKSRRNVELLAVQDAIAKEDNLKLVGTTVEVLVEGPSKKGVKNDEGDHIIQMIGRTHCDRIVVFDGNRRQAGQFMSIHIDDASSHTLVGRVKTVEVVSIGSLV</sequence>
<feature type="domain" description="TRAM" evidence="14">
    <location>
        <begin position="391"/>
        <end position="462"/>
    </location>
</feature>
<evidence type="ECO:0000259" key="15">
    <source>
        <dbReference type="PROSITE" id="PS51449"/>
    </source>
</evidence>
<dbReference type="SMART" id="SM00729">
    <property type="entry name" value="Elp3"/>
    <property type="match status" value="1"/>
</dbReference>
<dbReference type="EC" id="2.8.4.3" evidence="9 13"/>
<dbReference type="PROSITE" id="PS01278">
    <property type="entry name" value="MTTASE_RADICAL"/>
    <property type="match status" value="1"/>
</dbReference>